<dbReference type="OrthoDB" id="15082at2759"/>
<evidence type="ECO:0000256" key="2">
    <source>
        <dbReference type="ARBA" id="ARBA00022540"/>
    </source>
</evidence>
<dbReference type="GO" id="GO:0005852">
    <property type="term" value="C:eukaryotic translation initiation factor 3 complex"/>
    <property type="evidence" value="ECO:0007669"/>
    <property type="project" value="UniProtKB-UniRule"/>
</dbReference>
<accession>A0A226EGG3</accession>
<evidence type="ECO:0000256" key="3">
    <source>
        <dbReference type="ARBA" id="ARBA00022917"/>
    </source>
</evidence>
<keyword evidence="2 4" id="KW-0396">Initiation factor</keyword>
<comment type="similarity">
    <text evidence="4">Belongs to the eIF-3 subunit L family.</text>
</comment>
<dbReference type="AlphaFoldDB" id="A0A226EGG3"/>
<dbReference type="Pfam" id="PF10255">
    <property type="entry name" value="Paf67"/>
    <property type="match status" value="1"/>
</dbReference>
<keyword evidence="3 4" id="KW-0648">Protein biosynthesis</keyword>
<dbReference type="InterPro" id="IPR011990">
    <property type="entry name" value="TPR-like_helical_dom_sf"/>
</dbReference>
<dbReference type="HAMAP" id="MF_03011">
    <property type="entry name" value="eIF3l"/>
    <property type="match status" value="1"/>
</dbReference>
<name>A0A226EGG3_FOLCA</name>
<organism evidence="6 7">
    <name type="scientific">Folsomia candida</name>
    <name type="common">Springtail</name>
    <dbReference type="NCBI Taxonomy" id="158441"/>
    <lineage>
        <taxon>Eukaryota</taxon>
        <taxon>Metazoa</taxon>
        <taxon>Ecdysozoa</taxon>
        <taxon>Arthropoda</taxon>
        <taxon>Hexapoda</taxon>
        <taxon>Collembola</taxon>
        <taxon>Entomobryomorpha</taxon>
        <taxon>Isotomoidea</taxon>
        <taxon>Isotomidae</taxon>
        <taxon>Proisotominae</taxon>
        <taxon>Folsomia</taxon>
    </lineage>
</organism>
<keyword evidence="7" id="KW-1185">Reference proteome</keyword>
<evidence type="ECO:0000256" key="4">
    <source>
        <dbReference type="HAMAP-Rule" id="MF_03011"/>
    </source>
</evidence>
<gene>
    <name evidence="6" type="ORF">Fcan01_09453</name>
</gene>
<keyword evidence="1 4" id="KW-0963">Cytoplasm</keyword>
<dbReference type="InterPro" id="IPR000717">
    <property type="entry name" value="PCI_dom"/>
</dbReference>
<dbReference type="GO" id="GO:0001732">
    <property type="term" value="P:formation of cytoplasmic translation initiation complex"/>
    <property type="evidence" value="ECO:0007669"/>
    <property type="project" value="UniProtKB-UniRule"/>
</dbReference>
<dbReference type="GO" id="GO:0033290">
    <property type="term" value="C:eukaryotic 48S preinitiation complex"/>
    <property type="evidence" value="ECO:0007669"/>
    <property type="project" value="UniProtKB-UniRule"/>
</dbReference>
<protein>
    <recommendedName>
        <fullName evidence="4">Eukaryotic translation initiation factor 3 subunit L</fullName>
        <shortName evidence="4">eIF3l</shortName>
    </recommendedName>
</protein>
<evidence type="ECO:0000259" key="5">
    <source>
        <dbReference type="PROSITE" id="PS50250"/>
    </source>
</evidence>
<comment type="subcellular location">
    <subcellularLocation>
        <location evidence="4">Cytoplasm</location>
    </subcellularLocation>
</comment>
<dbReference type="STRING" id="158441.A0A226EGG3"/>
<evidence type="ECO:0000313" key="7">
    <source>
        <dbReference type="Proteomes" id="UP000198287"/>
    </source>
</evidence>
<dbReference type="GO" id="GO:0003743">
    <property type="term" value="F:translation initiation factor activity"/>
    <property type="evidence" value="ECO:0007669"/>
    <property type="project" value="UniProtKB-UniRule"/>
</dbReference>
<dbReference type="Proteomes" id="UP000198287">
    <property type="component" value="Unassembled WGS sequence"/>
</dbReference>
<evidence type="ECO:0000313" key="6">
    <source>
        <dbReference type="EMBL" id="OXA55871.1"/>
    </source>
</evidence>
<comment type="function">
    <text evidence="4">Component of the eukaryotic translation initiation factor 3 (eIF-3) complex, which is involved in protein synthesis of a specialized repertoire of mRNAs and, together with other initiation factors, stimulates binding of mRNA and methionyl-tRNAi to the 40S ribosome. The eIF-3 complex specifically targets and initiates translation of a subset of mRNAs involved in cell proliferation.</text>
</comment>
<dbReference type="PROSITE" id="PS50250">
    <property type="entry name" value="PCI"/>
    <property type="match status" value="1"/>
</dbReference>
<dbReference type="EMBL" id="LNIX01000004">
    <property type="protein sequence ID" value="OXA55871.1"/>
    <property type="molecule type" value="Genomic_DNA"/>
</dbReference>
<reference evidence="6 7" key="1">
    <citation type="submission" date="2015-12" db="EMBL/GenBank/DDBJ databases">
        <title>The genome of Folsomia candida.</title>
        <authorList>
            <person name="Faddeeva A."/>
            <person name="Derks M.F."/>
            <person name="Anvar Y."/>
            <person name="Smit S."/>
            <person name="Van Straalen N."/>
            <person name="Roelofs D."/>
        </authorList>
    </citation>
    <scope>NUCLEOTIDE SEQUENCE [LARGE SCALE GENOMIC DNA]</scope>
    <source>
        <strain evidence="6 7">VU population</strain>
        <tissue evidence="6">Whole body</tissue>
    </source>
</reference>
<dbReference type="GO" id="GO:0016282">
    <property type="term" value="C:eukaryotic 43S preinitiation complex"/>
    <property type="evidence" value="ECO:0007669"/>
    <property type="project" value="UniProtKB-UniRule"/>
</dbReference>
<comment type="subunit">
    <text evidence="4">Component of the eukaryotic translation initiation factor 3 (eIF-3) complex.</text>
</comment>
<dbReference type="SUPFAM" id="SSF48452">
    <property type="entry name" value="TPR-like"/>
    <property type="match status" value="1"/>
</dbReference>
<feature type="domain" description="PCI" evidence="5">
    <location>
        <begin position="330"/>
        <end position="532"/>
    </location>
</feature>
<dbReference type="PANTHER" id="PTHR13242:SF0">
    <property type="entry name" value="EUKARYOTIC TRANSLATION INITIATION FACTOR 3 SUBUNIT L"/>
    <property type="match status" value="1"/>
</dbReference>
<evidence type="ECO:0000256" key="1">
    <source>
        <dbReference type="ARBA" id="ARBA00022490"/>
    </source>
</evidence>
<dbReference type="PANTHER" id="PTHR13242">
    <property type="entry name" value="EUKARYOTIC TRANSLATION INITIATION FACTOR 3"/>
    <property type="match status" value="1"/>
</dbReference>
<proteinExistence type="inferred from homology"/>
<dbReference type="OMA" id="AGWFIRN"/>
<dbReference type="InterPro" id="IPR019382">
    <property type="entry name" value="eIF3l"/>
</dbReference>
<sequence>MAYRRDSYRKDSYTRADSYRDGRIYDDEEYGGYPGHADQSKTLQYSDFGNKDDFYDPRGTSTQSYSFPDAVAKFIIHLYQSINNRDVSEIENLYEIRFPQLTRDYFKEEKWPQDITHLVDDPLFTTLYRELYFRHIYATMSNSLTFSDRCNSYSNYCELFNMILTSPEPIDLTLTNQWLWEIIDEFVYQFQSFSQFRRSPRLNAEESQYFKEHTYIWSVLSVLNVLYSLIEKSNINQQLRAYFNGENAETVAGDFGKSPLYKMLGYFSLIALLRVHSMLGDYHLAVKVLENIDLHKNTMYCNVPACQITTYYYVGFAYVMMRRYADAIRTYTNALLYIQRMRQMFQAKSYQNDQVNKQTDQMYTMLAICLVLHPQSIDESINSVLQDRKYADKISKMQQGDMKEFENCFTFACPKFLSPVPPAIDASPDPSQEPLQIQKSIFMEEVAQQIYLPTIRSFLKLYTTMPVSKLAAFMELDHNTLMECLLCFKHKMHNIVWSKGVSSLDGDFMAGSEVDFYIDKDMVHIADTKVGRRYGDYFIRHIHLMDELHRALKGLKF</sequence>
<comment type="caution">
    <text evidence="6">The sequence shown here is derived from an EMBL/GenBank/DDBJ whole genome shotgun (WGS) entry which is preliminary data.</text>
</comment>